<reference evidence="1" key="1">
    <citation type="submission" date="2021-04" db="EMBL/GenBank/DDBJ databases">
        <title>First draft genome resource for Brassicaceae pathogens Fusarium oxysporum f. sp. raphani and Fusarium oxysporum f. sp. rapae.</title>
        <authorList>
            <person name="Asai S."/>
        </authorList>
    </citation>
    <scope>NUCLEOTIDE SEQUENCE</scope>
    <source>
        <strain evidence="1">Tf1208</strain>
    </source>
</reference>
<proteinExistence type="predicted"/>
<comment type="caution">
    <text evidence="1">The sequence shown here is derived from an EMBL/GenBank/DDBJ whole genome shotgun (WGS) entry which is preliminary data.</text>
</comment>
<evidence type="ECO:0000313" key="1">
    <source>
        <dbReference type="EMBL" id="KAG7408546.1"/>
    </source>
</evidence>
<evidence type="ECO:0000313" key="2">
    <source>
        <dbReference type="Proteomes" id="UP000694050"/>
    </source>
</evidence>
<sequence length="85" mass="9470">MTYNVWKGSIVRSLLSSPPPTFPGLVSRPESIAKQYAAPVALASTADSSIDDLHKIPWGQRRFVIASHLDWRKSRGRRSWVGNHG</sequence>
<dbReference type="Proteomes" id="UP000694050">
    <property type="component" value="Unassembled WGS sequence"/>
</dbReference>
<dbReference type="EMBL" id="JAELUQ010000009">
    <property type="protein sequence ID" value="KAG7408546.1"/>
    <property type="molecule type" value="Genomic_DNA"/>
</dbReference>
<accession>A0A8J5U406</accession>
<dbReference type="AlphaFoldDB" id="A0A8J5U406"/>
<name>A0A8J5U406_FUSOX</name>
<gene>
    <name evidence="1" type="ORF">Forpe1208_v012390</name>
</gene>
<protein>
    <submittedName>
        <fullName evidence="1">Uncharacterized protein</fullName>
    </submittedName>
</protein>
<organism evidence="1 2">
    <name type="scientific">Fusarium oxysporum f. sp. rapae</name>
    <dbReference type="NCBI Taxonomy" id="485398"/>
    <lineage>
        <taxon>Eukaryota</taxon>
        <taxon>Fungi</taxon>
        <taxon>Dikarya</taxon>
        <taxon>Ascomycota</taxon>
        <taxon>Pezizomycotina</taxon>
        <taxon>Sordariomycetes</taxon>
        <taxon>Hypocreomycetidae</taxon>
        <taxon>Hypocreales</taxon>
        <taxon>Nectriaceae</taxon>
        <taxon>Fusarium</taxon>
        <taxon>Fusarium oxysporum species complex</taxon>
    </lineage>
</organism>